<sequence length="140" mass="15574">MISSAHRDVCSVTFSVLPLLLGRSLLTQSSFLSVRGGTPLVLTGAPETGNLEARTFSIYARARDAIDMEHKQKNTHDACSGCFYSIGFSLRAVSQHRCSKSWNKGSKSHYFRYWVLIRFGKRDIQSLVDSGQGLPRVEFG</sequence>
<gene>
    <name evidence="1" type="ORF">HJG63_009694</name>
</gene>
<proteinExistence type="predicted"/>
<keyword evidence="2" id="KW-1185">Reference proteome</keyword>
<dbReference type="Proteomes" id="UP000593571">
    <property type="component" value="Unassembled WGS sequence"/>
</dbReference>
<reference evidence="1 2" key="1">
    <citation type="journal article" date="2020" name="Nature">
        <title>Six reference-quality genomes reveal evolution of bat adaptations.</title>
        <authorList>
            <person name="Jebb D."/>
            <person name="Huang Z."/>
            <person name="Pippel M."/>
            <person name="Hughes G.M."/>
            <person name="Lavrichenko K."/>
            <person name="Devanna P."/>
            <person name="Winkler S."/>
            <person name="Jermiin L.S."/>
            <person name="Skirmuntt E.C."/>
            <person name="Katzourakis A."/>
            <person name="Burkitt-Gray L."/>
            <person name="Ray D.A."/>
            <person name="Sullivan K.A.M."/>
            <person name="Roscito J.G."/>
            <person name="Kirilenko B.M."/>
            <person name="Davalos L.M."/>
            <person name="Corthals A.P."/>
            <person name="Power M.L."/>
            <person name="Jones G."/>
            <person name="Ransome R.D."/>
            <person name="Dechmann D.K.N."/>
            <person name="Locatelli A.G."/>
            <person name="Puechmaille S.J."/>
            <person name="Fedrigo O."/>
            <person name="Jarvis E.D."/>
            <person name="Hiller M."/>
            <person name="Vernes S.C."/>
            <person name="Myers E.W."/>
            <person name="Teeling E.C."/>
        </authorList>
    </citation>
    <scope>NUCLEOTIDE SEQUENCE [LARGE SCALE GENOMIC DNA]</scope>
    <source>
        <strain evidence="1">MRouAeg1</strain>
        <tissue evidence="1">Muscle</tissue>
    </source>
</reference>
<evidence type="ECO:0000313" key="1">
    <source>
        <dbReference type="EMBL" id="KAF6397017.1"/>
    </source>
</evidence>
<name>A0A7J8BDS4_ROUAE</name>
<comment type="caution">
    <text evidence="1">The sequence shown here is derived from an EMBL/GenBank/DDBJ whole genome shotgun (WGS) entry which is preliminary data.</text>
</comment>
<protein>
    <submittedName>
        <fullName evidence="1">Uncharacterized protein</fullName>
    </submittedName>
</protein>
<accession>A0A7J8BDS4</accession>
<evidence type="ECO:0000313" key="2">
    <source>
        <dbReference type="Proteomes" id="UP000593571"/>
    </source>
</evidence>
<dbReference type="AlphaFoldDB" id="A0A7J8BDS4"/>
<dbReference type="EMBL" id="JACASE010000017">
    <property type="protein sequence ID" value="KAF6397017.1"/>
    <property type="molecule type" value="Genomic_DNA"/>
</dbReference>
<organism evidence="1 2">
    <name type="scientific">Rousettus aegyptiacus</name>
    <name type="common">Egyptian fruit bat</name>
    <name type="synonym">Pteropus aegyptiacus</name>
    <dbReference type="NCBI Taxonomy" id="9407"/>
    <lineage>
        <taxon>Eukaryota</taxon>
        <taxon>Metazoa</taxon>
        <taxon>Chordata</taxon>
        <taxon>Craniata</taxon>
        <taxon>Vertebrata</taxon>
        <taxon>Euteleostomi</taxon>
        <taxon>Mammalia</taxon>
        <taxon>Eutheria</taxon>
        <taxon>Laurasiatheria</taxon>
        <taxon>Chiroptera</taxon>
        <taxon>Yinpterochiroptera</taxon>
        <taxon>Pteropodoidea</taxon>
        <taxon>Pteropodidae</taxon>
        <taxon>Rousettinae</taxon>
        <taxon>Rousettus</taxon>
    </lineage>
</organism>